<evidence type="ECO:0000259" key="4">
    <source>
        <dbReference type="Pfam" id="PF03152"/>
    </source>
</evidence>
<evidence type="ECO:0000256" key="3">
    <source>
        <dbReference type="SAM" id="MobiDB-lite"/>
    </source>
</evidence>
<dbReference type="GO" id="GO:0036503">
    <property type="term" value="P:ERAD pathway"/>
    <property type="evidence" value="ECO:0007669"/>
    <property type="project" value="TreeGrafter"/>
</dbReference>
<dbReference type="Pfam" id="PF03152">
    <property type="entry name" value="UFD1_N1"/>
    <property type="match status" value="1"/>
</dbReference>
<dbReference type="GO" id="GO:0031593">
    <property type="term" value="F:polyubiquitin modification-dependent protein binding"/>
    <property type="evidence" value="ECO:0007669"/>
    <property type="project" value="TreeGrafter"/>
</dbReference>
<dbReference type="GO" id="GO:0034098">
    <property type="term" value="C:VCP-NPL4-UFD1 AAA ATPase complex"/>
    <property type="evidence" value="ECO:0007669"/>
    <property type="project" value="TreeGrafter"/>
</dbReference>
<evidence type="ECO:0000259" key="5">
    <source>
        <dbReference type="Pfam" id="PF24842"/>
    </source>
</evidence>
<feature type="compositionally biased region" description="Low complexity" evidence="3">
    <location>
        <begin position="246"/>
        <end position="286"/>
    </location>
</feature>
<comment type="similarity">
    <text evidence="1">Belongs to the UFD1 family.</text>
</comment>
<keyword evidence="2" id="KW-0833">Ubl conjugation pathway</keyword>
<protein>
    <submittedName>
        <fullName evidence="6">Uncharacterized protein</fullName>
    </submittedName>
</protein>
<name>A0A7S2SBV1_9STRA</name>
<organism evidence="6">
    <name type="scientific">Rhizochromulina marina</name>
    <dbReference type="NCBI Taxonomy" id="1034831"/>
    <lineage>
        <taxon>Eukaryota</taxon>
        <taxon>Sar</taxon>
        <taxon>Stramenopiles</taxon>
        <taxon>Ochrophyta</taxon>
        <taxon>Dictyochophyceae</taxon>
        <taxon>Rhizochromulinales</taxon>
        <taxon>Rhizochromulina</taxon>
    </lineage>
</organism>
<evidence type="ECO:0000313" key="6">
    <source>
        <dbReference type="EMBL" id="CAD9694972.1"/>
    </source>
</evidence>
<dbReference type="InterPro" id="IPR042299">
    <property type="entry name" value="Ufd1-like_Nn"/>
</dbReference>
<feature type="region of interest" description="Disordered" evidence="3">
    <location>
        <begin position="208"/>
        <end position="354"/>
    </location>
</feature>
<reference evidence="6" key="1">
    <citation type="submission" date="2021-01" db="EMBL/GenBank/DDBJ databases">
        <authorList>
            <person name="Corre E."/>
            <person name="Pelletier E."/>
            <person name="Niang G."/>
            <person name="Scheremetjew M."/>
            <person name="Finn R."/>
            <person name="Kale V."/>
            <person name="Holt S."/>
            <person name="Cochrane G."/>
            <person name="Meng A."/>
            <person name="Brown T."/>
            <person name="Cohen L."/>
        </authorList>
    </citation>
    <scope>NUCLEOTIDE SEQUENCE</scope>
    <source>
        <strain evidence="6">CCMP1243</strain>
    </source>
</reference>
<dbReference type="InterPro" id="IPR055418">
    <property type="entry name" value="UFD1_N2"/>
</dbReference>
<dbReference type="Gene3D" id="3.10.330.10">
    <property type="match status" value="1"/>
</dbReference>
<dbReference type="PANTHER" id="PTHR12555:SF13">
    <property type="entry name" value="UBIQUITIN RECOGNITION FACTOR IN ER-ASSOCIATED DEGRADATION PROTEIN 1"/>
    <property type="match status" value="1"/>
</dbReference>
<dbReference type="Gene3D" id="2.40.40.50">
    <property type="entry name" value="Ubiquitin fusion degradation protein UFD1, N-terminal domain"/>
    <property type="match status" value="1"/>
</dbReference>
<dbReference type="GO" id="GO:0006511">
    <property type="term" value="P:ubiquitin-dependent protein catabolic process"/>
    <property type="evidence" value="ECO:0007669"/>
    <property type="project" value="InterPro"/>
</dbReference>
<feature type="domain" description="Ubiquitin fusion degradation protein UFD1 N-terminal subdomain 1" evidence="4">
    <location>
        <begin position="16"/>
        <end position="110"/>
    </location>
</feature>
<sequence>MWGGGFGFGGDMPNSFDQEYHCFPGAFADKPELEDGDKILLPSSALDTLARLHVEYPMLFELTTPDGQKTHCSVLEFTAGEGTCYIPYWMMSNLRLGEGQIIRVRNVSLPKATFVKFQPQHVDFLDIHNPRAVLEYKLRSFSCVTIGDQLCISYNDKKYYLEVREVQPQDAACIIEADVNVDFEAPVGYKEPQRAPAQPVKPVLPEVQKAKADGDADNEPQFKAFSGTAKRLDGKQLRANQMSPEGGAAASSSSASSSSAAAASDGSQSAPSSASSSGHDWGSAAGTIKSDRRAAALAAANKRMEKGGTSAEANGSGALGAGSRAGVSPPKSTKWSRTGHKIARFQSGAGNRLT</sequence>
<dbReference type="AlphaFoldDB" id="A0A7S2SBV1"/>
<dbReference type="InterPro" id="IPR004854">
    <property type="entry name" value="Ufd1-like"/>
</dbReference>
<evidence type="ECO:0000256" key="1">
    <source>
        <dbReference type="ARBA" id="ARBA00006043"/>
    </source>
</evidence>
<dbReference type="InterPro" id="IPR055417">
    <property type="entry name" value="UFD1_N1"/>
</dbReference>
<dbReference type="EMBL" id="HBHJ01019627">
    <property type="protein sequence ID" value="CAD9694972.1"/>
    <property type="molecule type" value="Transcribed_RNA"/>
</dbReference>
<evidence type="ECO:0000256" key="2">
    <source>
        <dbReference type="ARBA" id="ARBA00022786"/>
    </source>
</evidence>
<feature type="compositionally biased region" description="Low complexity" evidence="3">
    <location>
        <begin position="310"/>
        <end position="328"/>
    </location>
</feature>
<dbReference type="PANTHER" id="PTHR12555">
    <property type="entry name" value="UBIQUITIN FUSION DEGRADATON PROTEIN 1"/>
    <property type="match status" value="1"/>
</dbReference>
<proteinExistence type="inferred from homology"/>
<gene>
    <name evidence="6" type="ORF">RMAR1173_LOCUS12988</name>
</gene>
<feature type="domain" description="Ubiquitin fusion degradation protein UFD1 N-terminal subdomain 2" evidence="5">
    <location>
        <begin position="111"/>
        <end position="186"/>
    </location>
</feature>
<accession>A0A7S2SBV1</accession>
<dbReference type="Pfam" id="PF24842">
    <property type="entry name" value="UFD1_N2"/>
    <property type="match status" value="1"/>
</dbReference>